<proteinExistence type="predicted"/>
<keyword evidence="3" id="KW-1185">Reference proteome</keyword>
<comment type="caution">
    <text evidence="2">The sequence shown here is derived from an EMBL/GenBank/DDBJ whole genome shotgun (WGS) entry which is preliminary data.</text>
</comment>
<dbReference type="EMBL" id="JARFPK010000047">
    <property type="protein sequence ID" value="MDF0591553.1"/>
    <property type="molecule type" value="Genomic_DNA"/>
</dbReference>
<dbReference type="InterPro" id="IPR049265">
    <property type="entry name" value="DUF6834"/>
</dbReference>
<evidence type="ECO:0000259" key="1">
    <source>
        <dbReference type="Pfam" id="PF20755"/>
    </source>
</evidence>
<accession>A0ABT5XA79</accession>
<evidence type="ECO:0000313" key="2">
    <source>
        <dbReference type="EMBL" id="MDF0591553.1"/>
    </source>
</evidence>
<dbReference type="Gene3D" id="3.40.50.10670">
    <property type="entry name" value="af2093 domain"/>
    <property type="match status" value="1"/>
</dbReference>
<organism evidence="2 3">
    <name type="scientific">Candidatus Methanocrinis natronophilus</name>
    <dbReference type="NCBI Taxonomy" id="3033396"/>
    <lineage>
        <taxon>Archaea</taxon>
        <taxon>Methanobacteriati</taxon>
        <taxon>Methanobacteriota</taxon>
        <taxon>Stenosarchaea group</taxon>
        <taxon>Methanomicrobia</taxon>
        <taxon>Methanotrichales</taxon>
        <taxon>Methanotrichaceae</taxon>
        <taxon>Methanocrinis</taxon>
    </lineage>
</organism>
<sequence length="257" mass="28687">MTEKKIELVGGCLSALLAEKEIIARYELLQRVYDCVRRADLTSEEREELQAILGGKHAASVASGIFFNVLSGEPIFIKLPKLDSVIQINGVIFHFVHTGGYADPDFAKAYEKFNSSQEELHHLVRLNLADLLTEFMGRAGYALADGSSGKLTFNGPGGDKSLDFRIFTSIQEVELVEGMEGSVVIVPHGESPGPFISFFQEKGKEAEEGEIKIWVANMEEGTIDPFIGYPRDMAIYKQFKNPRMAMMIKTNWGRRME</sequence>
<dbReference type="RefSeq" id="WP_316967284.1">
    <property type="nucleotide sequence ID" value="NZ_JARFPK010000047.1"/>
</dbReference>
<dbReference type="InterPro" id="IPR049266">
    <property type="entry name" value="AF2093-like_C_sf"/>
</dbReference>
<dbReference type="Pfam" id="PF20755">
    <property type="entry name" value="DUF6834_C"/>
    <property type="match status" value="1"/>
</dbReference>
<dbReference type="InterPro" id="IPR049429">
    <property type="entry name" value="AF2093-like"/>
</dbReference>
<dbReference type="Proteomes" id="UP001220010">
    <property type="component" value="Unassembled WGS sequence"/>
</dbReference>
<reference evidence="2 3" key="1">
    <citation type="submission" date="2023-03" db="EMBL/GenBank/DDBJ databases">
        <title>WGS of Methanotrichaceae archaeon Mx.</title>
        <authorList>
            <person name="Sorokin D.Y."/>
            <person name="Merkel A.Y."/>
        </authorList>
    </citation>
    <scope>NUCLEOTIDE SEQUENCE [LARGE SCALE GENOMIC DNA]</scope>
    <source>
        <strain evidence="2 3">Mx</strain>
    </source>
</reference>
<dbReference type="CDD" id="cd22184">
    <property type="entry name" value="Af2093-like"/>
    <property type="match status" value="1"/>
</dbReference>
<protein>
    <recommendedName>
        <fullName evidence="1">DUF6834 domain-containing protein</fullName>
    </recommendedName>
</protein>
<gene>
    <name evidence="2" type="ORF">P0O15_10315</name>
</gene>
<feature type="domain" description="DUF6834" evidence="1">
    <location>
        <begin position="173"/>
        <end position="241"/>
    </location>
</feature>
<name>A0ABT5XA79_9EURY</name>
<evidence type="ECO:0000313" key="3">
    <source>
        <dbReference type="Proteomes" id="UP001220010"/>
    </source>
</evidence>